<dbReference type="InterPro" id="IPR013320">
    <property type="entry name" value="ConA-like_dom_sf"/>
</dbReference>
<dbReference type="PANTHER" id="PTHR10963">
    <property type="entry name" value="GLYCOSYL HYDROLASE-RELATED"/>
    <property type="match status" value="1"/>
</dbReference>
<dbReference type="InterPro" id="IPR050546">
    <property type="entry name" value="Glycosyl_Hydrlase_16"/>
</dbReference>
<evidence type="ECO:0000256" key="2">
    <source>
        <dbReference type="SAM" id="MobiDB-lite"/>
    </source>
</evidence>
<dbReference type="Pfam" id="PF00722">
    <property type="entry name" value="Glyco_hydro_16"/>
    <property type="match status" value="1"/>
</dbReference>
<dbReference type="Gene3D" id="2.80.10.50">
    <property type="match status" value="1"/>
</dbReference>
<sequence>MSHKRHITRRTLIAGAMTLGASLTGLSTATANPPKPSTPTSPPPAQIGPEWTLIPALSDNFANSSSSGRWKRGLWYPTSKAGTFNDNNVTFANGALQLSAKREGNSYSFGAVESTFDLPGVCTLVEFRARALDRRANVLSAIWLQSSNHDHVDRLLTGADPHPEIDIMETFSFSQMNMATHTWASTGHIAHGGKNYETGLPDISAAYHTYGLERRDGKLRFYFDRKLAWETPAPHPSMARMSRHAVLSLEGHLGAPNPQFLPAAFHIDYLRTYYHTATTRPDPGKYRIVNAANGNGLTVKNGTLTDKAGAKDTFTIERLEDFTYHIRHTDSATMLTLHDGRGQIGVPVDATTYAPTTVDSAGSRRRWHIHSTPGGTYSIRSRFSGLALANTNGRPTQQEPANEKNQHWKLERA</sequence>
<dbReference type="Gene3D" id="2.60.120.200">
    <property type="match status" value="1"/>
</dbReference>
<keyword evidence="5" id="KW-0326">Glycosidase</keyword>
<dbReference type="GeneID" id="63458860"/>
<evidence type="ECO:0000313" key="5">
    <source>
        <dbReference type="EMBL" id="SNV18950.1"/>
    </source>
</evidence>
<evidence type="ECO:0000259" key="4">
    <source>
        <dbReference type="PROSITE" id="PS51762"/>
    </source>
</evidence>
<dbReference type="PROSITE" id="PS51762">
    <property type="entry name" value="GH16_2"/>
    <property type="match status" value="1"/>
</dbReference>
<dbReference type="InterPro" id="IPR000757">
    <property type="entry name" value="Beta-glucanase-like"/>
</dbReference>
<dbReference type="GO" id="GO:0033918">
    <property type="term" value="F:kappa-carrageenase activity"/>
    <property type="evidence" value="ECO:0007669"/>
    <property type="project" value="UniProtKB-EC"/>
</dbReference>
<name>A0A239V9Z7_9MICO</name>
<dbReference type="Pfam" id="PF14200">
    <property type="entry name" value="RicinB_lectin_2"/>
    <property type="match status" value="1"/>
</dbReference>
<dbReference type="PROSITE" id="PS51318">
    <property type="entry name" value="TAT"/>
    <property type="match status" value="1"/>
</dbReference>
<dbReference type="SUPFAM" id="SSF49899">
    <property type="entry name" value="Concanavalin A-like lectins/glucanases"/>
    <property type="match status" value="1"/>
</dbReference>
<feature type="signal peptide" evidence="3">
    <location>
        <begin position="1"/>
        <end position="31"/>
    </location>
</feature>
<dbReference type="CDD" id="cd00161">
    <property type="entry name" value="beta-trefoil_Ricin-like"/>
    <property type="match status" value="1"/>
</dbReference>
<dbReference type="RefSeq" id="WP_051277624.1">
    <property type="nucleotide sequence ID" value="NZ_JAAFNI010000001.1"/>
</dbReference>
<feature type="compositionally biased region" description="Polar residues" evidence="2">
    <location>
        <begin position="391"/>
        <end position="400"/>
    </location>
</feature>
<keyword evidence="6" id="KW-1185">Reference proteome</keyword>
<dbReference type="SUPFAM" id="SSF50370">
    <property type="entry name" value="Ricin B-like lectins"/>
    <property type="match status" value="1"/>
</dbReference>
<dbReference type="EMBL" id="LT906453">
    <property type="protein sequence ID" value="SNV18950.1"/>
    <property type="molecule type" value="Genomic_DNA"/>
</dbReference>
<comment type="similarity">
    <text evidence="1">Belongs to the glycosyl hydrolase 16 family.</text>
</comment>
<dbReference type="EC" id="3.2.1.83" evidence="5"/>
<dbReference type="KEGG" id="dco:SAMEA4475696_0583"/>
<evidence type="ECO:0000256" key="1">
    <source>
        <dbReference type="ARBA" id="ARBA00006865"/>
    </source>
</evidence>
<feature type="chain" id="PRO_5011252000" evidence="3">
    <location>
        <begin position="32"/>
        <end position="413"/>
    </location>
</feature>
<keyword evidence="5" id="KW-0378">Hydrolase</keyword>
<reference evidence="5 6" key="1">
    <citation type="submission" date="2017-06" db="EMBL/GenBank/DDBJ databases">
        <authorList>
            <consortium name="Pathogen Informatics"/>
        </authorList>
    </citation>
    <scope>NUCLEOTIDE SEQUENCE [LARGE SCALE GENOMIC DNA]</scope>
    <source>
        <strain evidence="5 6">NCTC13039</strain>
    </source>
</reference>
<dbReference type="InterPro" id="IPR000772">
    <property type="entry name" value="Ricin_B_lectin"/>
</dbReference>
<organism evidence="5 6">
    <name type="scientific">Dermatophilus congolensis</name>
    <dbReference type="NCBI Taxonomy" id="1863"/>
    <lineage>
        <taxon>Bacteria</taxon>
        <taxon>Bacillati</taxon>
        <taxon>Actinomycetota</taxon>
        <taxon>Actinomycetes</taxon>
        <taxon>Micrococcales</taxon>
        <taxon>Dermatophilaceae</taxon>
        <taxon>Dermatophilus</taxon>
    </lineage>
</organism>
<evidence type="ECO:0000313" key="6">
    <source>
        <dbReference type="Proteomes" id="UP000242637"/>
    </source>
</evidence>
<dbReference type="OrthoDB" id="9809583at2"/>
<feature type="compositionally biased region" description="Pro residues" evidence="2">
    <location>
        <begin position="33"/>
        <end position="46"/>
    </location>
</feature>
<dbReference type="InterPro" id="IPR035992">
    <property type="entry name" value="Ricin_B-like_lectins"/>
</dbReference>
<evidence type="ECO:0000256" key="3">
    <source>
        <dbReference type="SAM" id="SignalP"/>
    </source>
</evidence>
<dbReference type="STRING" id="1121387.GCA_000429885_01682"/>
<protein>
    <submittedName>
        <fullName evidence="5">Kappa-carrageenase</fullName>
        <ecNumber evidence="5">3.2.1.83</ecNumber>
    </submittedName>
</protein>
<accession>A0A239V9Z7</accession>
<feature type="region of interest" description="Disordered" evidence="2">
    <location>
        <begin position="25"/>
        <end position="48"/>
    </location>
</feature>
<keyword evidence="3" id="KW-0732">Signal</keyword>
<dbReference type="Proteomes" id="UP000242637">
    <property type="component" value="Chromosome 1"/>
</dbReference>
<dbReference type="InterPro" id="IPR006311">
    <property type="entry name" value="TAT_signal"/>
</dbReference>
<dbReference type="PANTHER" id="PTHR10963:SF55">
    <property type="entry name" value="GLYCOSIDE HYDROLASE FAMILY 16 PROTEIN"/>
    <property type="match status" value="1"/>
</dbReference>
<feature type="domain" description="GH16" evidence="4">
    <location>
        <begin position="36"/>
        <end position="278"/>
    </location>
</feature>
<dbReference type="GO" id="GO:0005975">
    <property type="term" value="P:carbohydrate metabolic process"/>
    <property type="evidence" value="ECO:0007669"/>
    <property type="project" value="InterPro"/>
</dbReference>
<feature type="compositionally biased region" description="Basic and acidic residues" evidence="2">
    <location>
        <begin position="401"/>
        <end position="413"/>
    </location>
</feature>
<proteinExistence type="inferred from homology"/>
<gene>
    <name evidence="5" type="primary">cgkA</name>
    <name evidence="5" type="ORF">SAMEA4475696_00583</name>
</gene>
<dbReference type="AlphaFoldDB" id="A0A239V9Z7"/>
<feature type="region of interest" description="Disordered" evidence="2">
    <location>
        <begin position="391"/>
        <end position="413"/>
    </location>
</feature>
<dbReference type="CDD" id="cd00413">
    <property type="entry name" value="Glyco_hydrolase_16"/>
    <property type="match status" value="1"/>
</dbReference>